<organism evidence="2 3">
    <name type="scientific">Heyndrickxia camelliae</name>
    <dbReference type="NCBI Taxonomy" id="1707093"/>
    <lineage>
        <taxon>Bacteria</taxon>
        <taxon>Bacillati</taxon>
        <taxon>Bacillota</taxon>
        <taxon>Bacilli</taxon>
        <taxon>Bacillales</taxon>
        <taxon>Bacillaceae</taxon>
        <taxon>Heyndrickxia</taxon>
    </lineage>
</organism>
<protein>
    <submittedName>
        <fullName evidence="2">DNA-binding protein</fullName>
    </submittedName>
</protein>
<dbReference type="Pfam" id="PF12728">
    <property type="entry name" value="HTH_17"/>
    <property type="match status" value="1"/>
</dbReference>
<dbReference type="AlphaFoldDB" id="A0A2N3LKI6"/>
<reference evidence="2 3" key="1">
    <citation type="submission" date="2017-11" db="EMBL/GenBank/DDBJ databases">
        <title>Bacillus camelliae sp. nov., isolated from pu'er tea.</title>
        <authorList>
            <person name="Niu L."/>
        </authorList>
    </citation>
    <scope>NUCLEOTIDE SEQUENCE [LARGE SCALE GENOMIC DNA]</scope>
    <source>
        <strain evidence="2 3">7578-1</strain>
    </source>
</reference>
<dbReference type="InterPro" id="IPR041657">
    <property type="entry name" value="HTH_17"/>
</dbReference>
<name>A0A2N3LKI6_9BACI</name>
<feature type="domain" description="Helix-turn-helix" evidence="1">
    <location>
        <begin position="9"/>
        <end position="59"/>
    </location>
</feature>
<sequence>MEQKDFPVLLTADEISQILKCSKRVAYEIMDQKDFPLIRIRRSKRVNRDDFFTWLDKQSNKEVS</sequence>
<keyword evidence="2" id="KW-0238">DNA-binding</keyword>
<evidence type="ECO:0000313" key="2">
    <source>
        <dbReference type="EMBL" id="PKR85054.1"/>
    </source>
</evidence>
<dbReference type="OrthoDB" id="122388at2"/>
<keyword evidence="3" id="KW-1185">Reference proteome</keyword>
<gene>
    <name evidence="2" type="ORF">CWO92_09810</name>
</gene>
<evidence type="ECO:0000259" key="1">
    <source>
        <dbReference type="Pfam" id="PF12728"/>
    </source>
</evidence>
<dbReference type="EMBL" id="PIQO01000006">
    <property type="protein sequence ID" value="PKR85054.1"/>
    <property type="molecule type" value="Genomic_DNA"/>
</dbReference>
<proteinExistence type="predicted"/>
<comment type="caution">
    <text evidence="2">The sequence shown here is derived from an EMBL/GenBank/DDBJ whole genome shotgun (WGS) entry which is preliminary data.</text>
</comment>
<evidence type="ECO:0000313" key="3">
    <source>
        <dbReference type="Proteomes" id="UP000233440"/>
    </source>
</evidence>
<dbReference type="GO" id="GO:0003677">
    <property type="term" value="F:DNA binding"/>
    <property type="evidence" value="ECO:0007669"/>
    <property type="project" value="UniProtKB-KW"/>
</dbReference>
<dbReference type="Proteomes" id="UP000233440">
    <property type="component" value="Unassembled WGS sequence"/>
</dbReference>
<accession>A0A2N3LKI6</accession>
<dbReference type="RefSeq" id="WP_101354036.1">
    <property type="nucleotide sequence ID" value="NZ_PIQO01000006.1"/>
</dbReference>